<dbReference type="GO" id="GO:0005737">
    <property type="term" value="C:cytoplasm"/>
    <property type="evidence" value="ECO:0007669"/>
    <property type="project" value="UniProtKB-SubCell"/>
</dbReference>
<protein>
    <submittedName>
        <fullName evidence="5">Cold-shock protein</fullName>
    </submittedName>
</protein>
<dbReference type="InterPro" id="IPR011129">
    <property type="entry name" value="CSD"/>
</dbReference>
<dbReference type="PROSITE" id="PS51857">
    <property type="entry name" value="CSD_2"/>
    <property type="match status" value="1"/>
</dbReference>
<dbReference type="SUPFAM" id="SSF50249">
    <property type="entry name" value="Nucleic acid-binding proteins"/>
    <property type="match status" value="1"/>
</dbReference>
<dbReference type="InterPro" id="IPR002059">
    <property type="entry name" value="CSP_DNA-bd"/>
</dbReference>
<dbReference type="PRINTS" id="PR00050">
    <property type="entry name" value="COLDSHOCK"/>
</dbReference>
<proteinExistence type="predicted"/>
<dbReference type="InterPro" id="IPR019844">
    <property type="entry name" value="CSD_CS"/>
</dbReference>
<gene>
    <name evidence="5" type="ORF">AMJ71_09090</name>
</gene>
<dbReference type="PROSITE" id="PS00352">
    <property type="entry name" value="CSD_1"/>
    <property type="match status" value="1"/>
</dbReference>
<dbReference type="CDD" id="cd04458">
    <property type="entry name" value="CSP_CDS"/>
    <property type="match status" value="1"/>
</dbReference>
<dbReference type="GO" id="GO:0003676">
    <property type="term" value="F:nucleic acid binding"/>
    <property type="evidence" value="ECO:0007669"/>
    <property type="project" value="InterPro"/>
</dbReference>
<dbReference type="SMART" id="SM00357">
    <property type="entry name" value="CSP"/>
    <property type="match status" value="1"/>
</dbReference>
<organism evidence="5 6">
    <name type="scientific">candidate division TA06 bacterium SM1_40</name>
    <dbReference type="NCBI Taxonomy" id="1703773"/>
    <lineage>
        <taxon>Bacteria</taxon>
        <taxon>Bacteria division TA06</taxon>
    </lineage>
</organism>
<feature type="domain" description="CSD" evidence="4">
    <location>
        <begin position="9"/>
        <end position="73"/>
    </location>
</feature>
<dbReference type="Gene3D" id="2.40.50.140">
    <property type="entry name" value="Nucleic acid-binding proteins"/>
    <property type="match status" value="1"/>
</dbReference>
<dbReference type="Proteomes" id="UP000051035">
    <property type="component" value="Unassembled WGS sequence"/>
</dbReference>
<sequence>MEGGDRSVPLSGTVKWFDERKGFGFIEQEDGGDVFVHFSDIQDAGFKTLEEGQKVEFEVIEGPKGKRATKVVKA</sequence>
<dbReference type="FunFam" id="2.40.50.140:FF:000006">
    <property type="entry name" value="Cold shock protein CspC"/>
    <property type="match status" value="1"/>
</dbReference>
<evidence type="ECO:0000256" key="1">
    <source>
        <dbReference type="ARBA" id="ARBA00004496"/>
    </source>
</evidence>
<dbReference type="Pfam" id="PF00313">
    <property type="entry name" value="CSD"/>
    <property type="match status" value="1"/>
</dbReference>
<keyword evidence="2" id="KW-0963">Cytoplasm</keyword>
<dbReference type="PANTHER" id="PTHR11544">
    <property type="entry name" value="COLD SHOCK DOMAIN CONTAINING PROTEINS"/>
    <property type="match status" value="1"/>
</dbReference>
<dbReference type="AlphaFoldDB" id="A0A0S8JFE8"/>
<evidence type="ECO:0000256" key="2">
    <source>
        <dbReference type="ARBA" id="ARBA00022490"/>
    </source>
</evidence>
<evidence type="ECO:0000313" key="6">
    <source>
        <dbReference type="Proteomes" id="UP000051035"/>
    </source>
</evidence>
<dbReference type="InterPro" id="IPR012156">
    <property type="entry name" value="Cold_shock_CspA"/>
</dbReference>
<evidence type="ECO:0000256" key="3">
    <source>
        <dbReference type="RuleBase" id="RU000408"/>
    </source>
</evidence>
<evidence type="ECO:0000313" key="5">
    <source>
        <dbReference type="EMBL" id="KPL07390.1"/>
    </source>
</evidence>
<accession>A0A0S8JFE8</accession>
<comment type="subcellular location">
    <subcellularLocation>
        <location evidence="1 3">Cytoplasm</location>
    </subcellularLocation>
</comment>
<dbReference type="InterPro" id="IPR050181">
    <property type="entry name" value="Cold_shock_domain"/>
</dbReference>
<name>A0A0S8JFE8_UNCT6</name>
<dbReference type="EMBL" id="LJVA01000127">
    <property type="protein sequence ID" value="KPL07390.1"/>
    <property type="molecule type" value="Genomic_DNA"/>
</dbReference>
<dbReference type="PIRSF" id="PIRSF002599">
    <property type="entry name" value="Cold_shock_A"/>
    <property type="match status" value="1"/>
</dbReference>
<dbReference type="InterPro" id="IPR012340">
    <property type="entry name" value="NA-bd_OB-fold"/>
</dbReference>
<evidence type="ECO:0000259" key="4">
    <source>
        <dbReference type="PROSITE" id="PS51857"/>
    </source>
</evidence>
<reference evidence="5 6" key="1">
    <citation type="journal article" date="2015" name="Microbiome">
        <title>Genomic resolution of linkages in carbon, nitrogen, and sulfur cycling among widespread estuary sediment bacteria.</title>
        <authorList>
            <person name="Baker B.J."/>
            <person name="Lazar C.S."/>
            <person name="Teske A.P."/>
            <person name="Dick G.J."/>
        </authorList>
    </citation>
    <scope>NUCLEOTIDE SEQUENCE [LARGE SCALE GENOMIC DNA]</scope>
    <source>
        <strain evidence="5">SM1_40</strain>
    </source>
</reference>
<comment type="caution">
    <text evidence="5">The sequence shown here is derived from an EMBL/GenBank/DDBJ whole genome shotgun (WGS) entry which is preliminary data.</text>
</comment>